<dbReference type="PANTHER" id="PTHR30050">
    <property type="entry name" value="CHROMOSOMAL REPLICATION INITIATOR PROTEIN DNAA"/>
    <property type="match status" value="1"/>
</dbReference>
<evidence type="ECO:0000256" key="1">
    <source>
        <dbReference type="ARBA" id="ARBA00008059"/>
    </source>
</evidence>
<evidence type="ECO:0000313" key="6">
    <source>
        <dbReference type="Proteomes" id="UP000008315"/>
    </source>
</evidence>
<dbReference type="InterPro" id="IPR003593">
    <property type="entry name" value="AAA+_ATPase"/>
</dbReference>
<dbReference type="EMBL" id="FO082060">
    <property type="protein sequence ID" value="CCE25353.1"/>
    <property type="molecule type" value="Genomic_DNA"/>
</dbReference>
<organism evidence="5 6">
    <name type="scientific">Methylotuvimicrobium alcaliphilum (strain DSM 19304 / NCIMB 14124 / VKM B-2133 / 20Z)</name>
    <name type="common">Methylomicrobium alcaliphilum</name>
    <dbReference type="NCBI Taxonomy" id="1091494"/>
    <lineage>
        <taxon>Bacteria</taxon>
        <taxon>Pseudomonadati</taxon>
        <taxon>Pseudomonadota</taxon>
        <taxon>Gammaproteobacteria</taxon>
        <taxon>Methylococcales</taxon>
        <taxon>Methylococcaceae</taxon>
        <taxon>Methylotuvimicrobium</taxon>
    </lineage>
</organism>
<keyword evidence="2" id="KW-0547">Nucleotide-binding</keyword>
<evidence type="ECO:0000256" key="3">
    <source>
        <dbReference type="ARBA" id="ARBA00022840"/>
    </source>
</evidence>
<sequence length="258" mass="29453">MATRLAKERAMPSIDQIARQYRSLCLTAIAEHLPTLLGQAETHESSYLQFAESLVEHEQRQRNAKRIEQNRKRAGFPLLKSLEEFDYRFQTTISKREVNSLLDFGFIDNRDNVVFIGPPGVGKTHLAIGIGLKAIDAGYKVSFNTALGLMEVLELAELKGELKKKINQLLKFDVLIIDELGYLPMNKQGMHNLFQLINALYEYRSVILTTNKEFTNWGEFFIDDNVAVPIVDRIIHHSHIFMLGGESYRLKSKLNQAS</sequence>
<dbReference type="PIRSF" id="PIRSF003073">
    <property type="entry name" value="DNAC_TnpB_IstB"/>
    <property type="match status" value="1"/>
</dbReference>
<evidence type="ECO:0000256" key="2">
    <source>
        <dbReference type="ARBA" id="ARBA00022741"/>
    </source>
</evidence>
<dbReference type="CDD" id="cd00009">
    <property type="entry name" value="AAA"/>
    <property type="match status" value="1"/>
</dbReference>
<dbReference type="GO" id="GO:0005524">
    <property type="term" value="F:ATP binding"/>
    <property type="evidence" value="ECO:0007669"/>
    <property type="project" value="UniProtKB-KW"/>
</dbReference>
<dbReference type="InterPro" id="IPR047661">
    <property type="entry name" value="IstB"/>
</dbReference>
<dbReference type="PANTHER" id="PTHR30050:SF4">
    <property type="entry name" value="ATP-BINDING PROTEIN RV3427C IN INSERTION SEQUENCE-RELATED"/>
    <property type="match status" value="1"/>
</dbReference>
<dbReference type="GO" id="GO:0006260">
    <property type="term" value="P:DNA replication"/>
    <property type="evidence" value="ECO:0007669"/>
    <property type="project" value="TreeGrafter"/>
</dbReference>
<name>G4SXI9_META2</name>
<dbReference type="InterPro" id="IPR028350">
    <property type="entry name" value="DNAC/IstB-like"/>
</dbReference>
<evidence type="ECO:0000313" key="5">
    <source>
        <dbReference type="EMBL" id="CCE25353.1"/>
    </source>
</evidence>
<dbReference type="KEGG" id="mah:MEALZ_3697"/>
<dbReference type="InterPro" id="IPR027417">
    <property type="entry name" value="P-loop_NTPase"/>
</dbReference>
<evidence type="ECO:0000259" key="4">
    <source>
        <dbReference type="SMART" id="SM00382"/>
    </source>
</evidence>
<dbReference type="HOGENOM" id="CLU_062999_1_1_6"/>
<dbReference type="Gene3D" id="3.40.50.300">
    <property type="entry name" value="P-loop containing nucleotide triphosphate hydrolases"/>
    <property type="match status" value="1"/>
</dbReference>
<comment type="similarity">
    <text evidence="1">Belongs to the IS21/IS1162 putative ATP-binding protein family.</text>
</comment>
<gene>
    <name evidence="5" type="ordered locus">MEALZ_3697</name>
</gene>
<reference evidence="6" key="1">
    <citation type="journal article" date="2012" name="J. Bacteriol.">
        <title>Genome sequence of the haloalkaliphilic methanotrophic bacterium Methylomicrobium alcaliphilum 20Z.</title>
        <authorList>
            <person name="Vuilleumier S."/>
            <person name="Khmelenina V.N."/>
            <person name="Bringel F."/>
            <person name="Reshetnikov A.S."/>
            <person name="Lajus A."/>
            <person name="Mangenot S."/>
            <person name="Rouy Z."/>
            <person name="Op den Camp H.J."/>
            <person name="Jetten M.S."/>
            <person name="Dispirito A.A."/>
            <person name="Dunfield P."/>
            <person name="Klotz M.G."/>
            <person name="Semrau J.D."/>
            <person name="Stein L.Y."/>
            <person name="Barbe V."/>
            <person name="Medigue C."/>
            <person name="Trotsenko Y.A."/>
            <person name="Kalyuzhnaya M.G."/>
        </authorList>
    </citation>
    <scope>NUCLEOTIDE SEQUENCE [LARGE SCALE GENOMIC DNA]</scope>
    <source>
        <strain evidence="6">DSM 19304 / NCIMB 14124 / VKM B-2133 / 20Z</strain>
    </source>
</reference>
<dbReference type="NCBIfam" id="NF038214">
    <property type="entry name" value="IS21_help_AAA"/>
    <property type="match status" value="1"/>
</dbReference>
<dbReference type="Proteomes" id="UP000008315">
    <property type="component" value="Chromosome"/>
</dbReference>
<dbReference type="Pfam" id="PF01695">
    <property type="entry name" value="IstB_IS21"/>
    <property type="match status" value="1"/>
</dbReference>
<dbReference type="AlphaFoldDB" id="G4SXI9"/>
<protein>
    <recommendedName>
        <fullName evidence="4">AAA+ ATPase domain-containing protein</fullName>
    </recommendedName>
</protein>
<dbReference type="PATRIC" id="fig|271065.3.peg.3815"/>
<dbReference type="SMART" id="SM00382">
    <property type="entry name" value="AAA"/>
    <property type="match status" value="1"/>
</dbReference>
<keyword evidence="6" id="KW-1185">Reference proteome</keyword>
<dbReference type="InterPro" id="IPR002611">
    <property type="entry name" value="IstB_ATP-bd"/>
</dbReference>
<keyword evidence="3" id="KW-0067">ATP-binding</keyword>
<proteinExistence type="inferred from homology"/>
<dbReference type="SUPFAM" id="SSF52540">
    <property type="entry name" value="P-loop containing nucleoside triphosphate hydrolases"/>
    <property type="match status" value="1"/>
</dbReference>
<accession>G4SXI9</accession>
<feature type="domain" description="AAA+ ATPase" evidence="4">
    <location>
        <begin position="109"/>
        <end position="241"/>
    </location>
</feature>
<dbReference type="STRING" id="1091494.MEALZ_3697"/>